<dbReference type="InterPro" id="IPR008884">
    <property type="entry name" value="TylF_MeTrfase"/>
</dbReference>
<dbReference type="SUPFAM" id="SSF48452">
    <property type="entry name" value="TPR-like"/>
    <property type="match status" value="1"/>
</dbReference>
<dbReference type="Gene3D" id="3.40.50.150">
    <property type="entry name" value="Vaccinia Virus protein VP39"/>
    <property type="match status" value="4"/>
</dbReference>
<dbReference type="Proteomes" id="UP000184315">
    <property type="component" value="Unassembled WGS sequence"/>
</dbReference>
<dbReference type="SMART" id="SM00028">
    <property type="entry name" value="TPR"/>
    <property type="match status" value="3"/>
</dbReference>
<dbReference type="GO" id="GO:0008610">
    <property type="term" value="P:lipid biosynthetic process"/>
    <property type="evidence" value="ECO:0007669"/>
    <property type="project" value="InterPro"/>
</dbReference>
<dbReference type="Gene3D" id="3.90.550.10">
    <property type="entry name" value="Spore Coat Polysaccharide Biosynthesis Protein SpsA, Chain A"/>
    <property type="match status" value="1"/>
</dbReference>
<name>A0A1J1LJ87_9CYAN</name>
<dbReference type="Pfam" id="PF04989">
    <property type="entry name" value="RMNT_CmcI"/>
    <property type="match status" value="1"/>
</dbReference>
<dbReference type="Pfam" id="PF13578">
    <property type="entry name" value="Methyltransf_24"/>
    <property type="match status" value="1"/>
</dbReference>
<feature type="domain" description="Methyltransferase type 11" evidence="1">
    <location>
        <begin position="51"/>
        <end position="101"/>
    </location>
</feature>
<dbReference type="InterPro" id="IPR013216">
    <property type="entry name" value="Methyltransf_11"/>
</dbReference>
<accession>A0A1J1LJ87</accession>
<dbReference type="PANTHER" id="PTHR40036:SF1">
    <property type="entry name" value="MACROCIN O-METHYLTRANSFERASE"/>
    <property type="match status" value="1"/>
</dbReference>
<dbReference type="OrthoDB" id="5180856at2"/>
<sequence length="1383" mass="157628">MNDFLSQIAIKNQHLIQLILERGKPIKIELGSSQKRMEGWLTMDLDPNSDLCMDLSKPLPFPDNCVEEIYSSHLLEHFSFPDPMLNLLSECYRVLKPGGIFKIAVPDARIYIESYEKPDQFDPEKYCLYTPAYHYHSKIDFINYIAYMDGHHRYLFDNENLPIIIANVGFENVKLREFEPGLDLETRKHESIYAEARKPGVSYPLKNLSELDQKPQLTTPVCLMIFNRPDTTQQVFNAIRQVKPEKLLVIADGPRRNVNGEFQKCAATRAIINQVDWDCEVLTHYSDINLGCRHRVSSGLNWVFNTVEEAIILEDDCLPDVTFFRFCEELLERYRHDELIMAISGNNFQFGHNHPGASYYFSRYNHIWGWATWRRAWKLYDLEMKLWPSIRDTGRLQQILENPEVIAYWSRIFQDAYEGFNTWDYAWTFACWANQGLTILPHVNLVSNIGFRADATHTKGESQLANLPTQPISFPLQHPTVVMRNRQADHWTEAIMFSSTVSPTQEKLNSEGIERLSQGIESLNKNENLEALNLFKEVLEIAPEQSGVYYAKAIAEARLGQLFESLDSLKALLNLNPNHSQGQRLLEQLSTEAKQKIKAQIEKAISLFNQGQKVAALRCAEKNKEAGIFIPEMHYIRAVCLSAVGRYEEALAAAKQELENNPNHPEAQAQVQSLTQALIRPEKAKIPTHERPWNTALPYELMMSIQNALHNFSYKGVPLQKNPFDYSIYPVLLWKIKPQTIIEIGSKSGGSALWFGDLMNNFGIEGHVYSIDIVKVTQVSHPRVTFLEGDGSNLAETLSPKFIQSLPRPLLVIEDADHSFTTSKAVLDFFHAYLDQGEYIIVEDGIISDIVQDASYNSGPHQALKSFLSEHPQDYEIDGEYCDFFGYNLTWATNGFLKKQTLAKIRASIPQSIKSKSTNIKSQSLPPDYPEFQELLQIVSPYTGLSEERLYSLFSLAKKVCIDNIPGNFVECGVEKGGSTALLAAVLTRYSKQPRLLYAFDSFQGLPKPSEFDRYQGVSAESLGLTQGSCAAPESSVLNLCAKLGVSDVVRTVKGYFQDTLPQFRNSVGVIALLHMDGDWYESTKVILEQLFDRVVNDGFIQVDNYGHWEGCKKALHEFEEKNHLKFNLNPIDYTGVWLTTPDQFPLNPIIEPNLLNDFNQDDPVVYGIQSQMSKNERFQLYYVLRKLLPEFSQPLRFIEIGSFAGSSLFLTCKALNRLTSNLQGFAIDPGLHPQLKLVLQEVKQNVTHLQQFSHDAVIQLQLKFEQDSNFPPFIFVDGDHSYEGVKQDIINYYPLLKPGGIMMFHDYLPALNDENRSAILSHHGGNEPGIRQACQELMEDTYRCELIDIPLLYPTDPTQTQAYLPIIPGVFSTIRVYRKPIN</sequence>
<dbReference type="EMBL" id="CZDF01000154">
    <property type="protein sequence ID" value="CUR32576.1"/>
    <property type="molecule type" value="Genomic_DNA"/>
</dbReference>
<evidence type="ECO:0000313" key="3">
    <source>
        <dbReference type="Proteomes" id="UP000184315"/>
    </source>
</evidence>
<dbReference type="Pfam" id="PF08241">
    <property type="entry name" value="Methyltransf_11"/>
    <property type="match status" value="1"/>
</dbReference>
<protein>
    <recommendedName>
        <fullName evidence="1">Methyltransferase type 11 domain-containing protein</fullName>
    </recommendedName>
</protein>
<dbReference type="InterPro" id="IPR011990">
    <property type="entry name" value="TPR-like_helical_dom_sf"/>
</dbReference>
<gene>
    <name evidence="2" type="ORF">PL9214490123</name>
</gene>
<dbReference type="InterPro" id="IPR019734">
    <property type="entry name" value="TPR_rpt"/>
</dbReference>
<dbReference type="Pfam" id="PF05711">
    <property type="entry name" value="TylF"/>
    <property type="match status" value="1"/>
</dbReference>
<evidence type="ECO:0000259" key="1">
    <source>
        <dbReference type="Pfam" id="PF08241"/>
    </source>
</evidence>
<organism evidence="2 3">
    <name type="scientific">Planktothrix tepida PCC 9214</name>
    <dbReference type="NCBI Taxonomy" id="671072"/>
    <lineage>
        <taxon>Bacteria</taxon>
        <taxon>Bacillati</taxon>
        <taxon>Cyanobacteriota</taxon>
        <taxon>Cyanophyceae</taxon>
        <taxon>Oscillatoriophycideae</taxon>
        <taxon>Oscillatoriales</taxon>
        <taxon>Microcoleaceae</taxon>
        <taxon>Planktothrix</taxon>
    </lineage>
</organism>
<dbReference type="Gene3D" id="1.25.40.10">
    <property type="entry name" value="Tetratricopeptide repeat domain"/>
    <property type="match status" value="1"/>
</dbReference>
<dbReference type="GO" id="GO:0008757">
    <property type="term" value="F:S-adenosylmethionine-dependent methyltransferase activity"/>
    <property type="evidence" value="ECO:0007669"/>
    <property type="project" value="InterPro"/>
</dbReference>
<reference evidence="3" key="1">
    <citation type="submission" date="2015-10" db="EMBL/GenBank/DDBJ databases">
        <authorList>
            <person name="Regsiter A."/>
            <person name="william w."/>
        </authorList>
    </citation>
    <scope>NUCLEOTIDE SEQUENCE [LARGE SCALE GENOMIC DNA]</scope>
</reference>
<keyword evidence="3" id="KW-1185">Reference proteome</keyword>
<dbReference type="SUPFAM" id="SSF53448">
    <property type="entry name" value="Nucleotide-diphospho-sugar transferases"/>
    <property type="match status" value="1"/>
</dbReference>
<dbReference type="PANTHER" id="PTHR40036">
    <property type="entry name" value="MACROCIN O-METHYLTRANSFERASE"/>
    <property type="match status" value="1"/>
</dbReference>
<dbReference type="STRING" id="671072.PL9214490123"/>
<proteinExistence type="predicted"/>
<dbReference type="InterPro" id="IPR029044">
    <property type="entry name" value="Nucleotide-diphossugar_trans"/>
</dbReference>
<dbReference type="RefSeq" id="WP_072719305.1">
    <property type="nucleotide sequence ID" value="NZ_LN889801.1"/>
</dbReference>
<evidence type="ECO:0000313" key="2">
    <source>
        <dbReference type="EMBL" id="CUR32576.1"/>
    </source>
</evidence>
<dbReference type="InterPro" id="IPR029063">
    <property type="entry name" value="SAM-dependent_MTases_sf"/>
</dbReference>
<dbReference type="InterPro" id="IPR007072">
    <property type="entry name" value="RNMT_CmcI"/>
</dbReference>
<dbReference type="SUPFAM" id="SSF53335">
    <property type="entry name" value="S-adenosyl-L-methionine-dependent methyltransferases"/>
    <property type="match status" value="4"/>
</dbReference>